<dbReference type="Pfam" id="PF06445">
    <property type="entry name" value="GyrI-like"/>
    <property type="match status" value="1"/>
</dbReference>
<dbReference type="PANTHER" id="PTHR30204">
    <property type="entry name" value="REDOX-CYCLING DRUG-SENSING TRANSCRIPTIONAL ACTIVATOR SOXR"/>
    <property type="match status" value="1"/>
</dbReference>
<evidence type="ECO:0000259" key="6">
    <source>
        <dbReference type="PROSITE" id="PS50937"/>
    </source>
</evidence>
<evidence type="ECO:0000256" key="5">
    <source>
        <dbReference type="SAM" id="Coils"/>
    </source>
</evidence>
<evidence type="ECO:0000256" key="2">
    <source>
        <dbReference type="ARBA" id="ARBA00023015"/>
    </source>
</evidence>
<dbReference type="OrthoDB" id="9773308at2"/>
<dbReference type="PANTHER" id="PTHR30204:SF69">
    <property type="entry name" value="MERR-FAMILY TRANSCRIPTIONAL REGULATOR"/>
    <property type="match status" value="1"/>
</dbReference>
<feature type="domain" description="HTH merR-type" evidence="6">
    <location>
        <begin position="1"/>
        <end position="74"/>
    </location>
</feature>
<keyword evidence="4" id="KW-0804">Transcription</keyword>
<keyword evidence="3" id="KW-0238">DNA-binding</keyword>
<dbReference type="Gene3D" id="1.10.1660.10">
    <property type="match status" value="1"/>
</dbReference>
<keyword evidence="2" id="KW-0805">Transcription regulation</keyword>
<dbReference type="GO" id="GO:0003677">
    <property type="term" value="F:DNA binding"/>
    <property type="evidence" value="ECO:0007669"/>
    <property type="project" value="UniProtKB-KW"/>
</dbReference>
<proteinExistence type="predicted"/>
<evidence type="ECO:0000256" key="3">
    <source>
        <dbReference type="ARBA" id="ARBA00023125"/>
    </source>
</evidence>
<dbReference type="PROSITE" id="PS50937">
    <property type="entry name" value="HTH_MERR_2"/>
    <property type="match status" value="1"/>
</dbReference>
<dbReference type="InterPro" id="IPR029442">
    <property type="entry name" value="GyrI-like"/>
</dbReference>
<evidence type="ECO:0000256" key="1">
    <source>
        <dbReference type="ARBA" id="ARBA00022491"/>
    </source>
</evidence>
<dbReference type="Gene3D" id="3.20.80.10">
    <property type="entry name" value="Regulatory factor, effector binding domain"/>
    <property type="match status" value="1"/>
</dbReference>
<name>A0A0B3VU74_9FIRM</name>
<dbReference type="Proteomes" id="UP000031189">
    <property type="component" value="Unassembled WGS sequence"/>
</dbReference>
<evidence type="ECO:0000313" key="8">
    <source>
        <dbReference type="Proteomes" id="UP000031189"/>
    </source>
</evidence>
<dbReference type="STRING" id="1577792.QX51_14070"/>
<organism evidence="7 8">
    <name type="scientific">Terrisporobacter othiniensis</name>
    <dbReference type="NCBI Taxonomy" id="1577792"/>
    <lineage>
        <taxon>Bacteria</taxon>
        <taxon>Bacillati</taxon>
        <taxon>Bacillota</taxon>
        <taxon>Clostridia</taxon>
        <taxon>Peptostreptococcales</taxon>
        <taxon>Peptostreptococcaceae</taxon>
        <taxon>Terrisporobacter</taxon>
    </lineage>
</organism>
<dbReference type="SMART" id="SM00422">
    <property type="entry name" value="HTH_MERR"/>
    <property type="match status" value="1"/>
</dbReference>
<dbReference type="InterPro" id="IPR009061">
    <property type="entry name" value="DNA-bd_dom_put_sf"/>
</dbReference>
<evidence type="ECO:0000313" key="7">
    <source>
        <dbReference type="EMBL" id="KHS56373.1"/>
    </source>
</evidence>
<dbReference type="GO" id="GO:0003700">
    <property type="term" value="F:DNA-binding transcription factor activity"/>
    <property type="evidence" value="ECO:0007669"/>
    <property type="project" value="InterPro"/>
</dbReference>
<keyword evidence="8" id="KW-1185">Reference proteome</keyword>
<sequence>MKDFFTIGEISKLFDINKKTLRYYDEIDLFKPSFVNKNNKYRYYTLDQFQYLETIKYLKELGLSLDKIKYNLNNVNAEDVIHSLEEQNNIINQKISELQLIKHKINNKIMQIKDSTREDLLGIIRELDYDERQAVRLRHSIKTDYDIELSLRKLTKMSENKIFLTYGTVGVSISREDLIKREYGEYKSIFVMIEEEKYDKNLIKIFPKGTYVCIRFNGIHKDAAPYYEKLIDYINKQGYEILDDSLEMELTDPSLSLTDKEVVMELQILVEKS</sequence>
<evidence type="ECO:0000256" key="4">
    <source>
        <dbReference type="ARBA" id="ARBA00023163"/>
    </source>
</evidence>
<comment type="caution">
    <text evidence="7">The sequence shown here is derived from an EMBL/GenBank/DDBJ whole genome shotgun (WGS) entry which is preliminary data.</text>
</comment>
<dbReference type="SUPFAM" id="SSF55136">
    <property type="entry name" value="Probable bacterial effector-binding domain"/>
    <property type="match status" value="1"/>
</dbReference>
<dbReference type="EMBL" id="JWHR01000113">
    <property type="protein sequence ID" value="KHS56373.1"/>
    <property type="molecule type" value="Genomic_DNA"/>
</dbReference>
<dbReference type="AlphaFoldDB" id="A0A0B3VU74"/>
<dbReference type="InterPro" id="IPR047057">
    <property type="entry name" value="MerR_fam"/>
</dbReference>
<keyword evidence="5" id="KW-0175">Coiled coil</keyword>
<keyword evidence="1" id="KW-0678">Repressor</keyword>
<dbReference type="SUPFAM" id="SSF46955">
    <property type="entry name" value="Putative DNA-binding domain"/>
    <property type="match status" value="1"/>
</dbReference>
<dbReference type="InterPro" id="IPR000551">
    <property type="entry name" value="MerR-type_HTH_dom"/>
</dbReference>
<accession>A0A0B3VU74</accession>
<protein>
    <submittedName>
        <fullName evidence="7">MerR family transcriptional regulator</fullName>
    </submittedName>
</protein>
<dbReference type="Pfam" id="PF13411">
    <property type="entry name" value="MerR_1"/>
    <property type="match status" value="1"/>
</dbReference>
<dbReference type="RefSeq" id="WP_039680531.1">
    <property type="nucleotide sequence ID" value="NZ_JAWGXO010000008.1"/>
</dbReference>
<feature type="coiled-coil region" evidence="5">
    <location>
        <begin position="74"/>
        <end position="101"/>
    </location>
</feature>
<dbReference type="CDD" id="cd01107">
    <property type="entry name" value="HTH_BmrR"/>
    <property type="match status" value="1"/>
</dbReference>
<reference evidence="7 8" key="1">
    <citation type="submission" date="2014-12" db="EMBL/GenBank/DDBJ databases">
        <title>Draft genome sequence of Terrisporobacter sp. 08-306576, isolated from the blood culture of a bacteremia patient.</title>
        <authorList>
            <person name="Lund L.C."/>
            <person name="Sydenham T.V."/>
            <person name="Hogh S.V."/>
            <person name="Skov M.N."/>
            <person name="Kemp M."/>
            <person name="Justesen U.S."/>
        </authorList>
    </citation>
    <scope>NUCLEOTIDE SEQUENCE [LARGE SCALE GENOMIC DNA]</scope>
    <source>
        <strain evidence="7 8">08-306576</strain>
    </source>
</reference>
<dbReference type="InterPro" id="IPR011256">
    <property type="entry name" value="Reg_factor_effector_dom_sf"/>
</dbReference>
<gene>
    <name evidence="7" type="ORF">QX51_14070</name>
</gene>